<protein>
    <recommendedName>
        <fullName evidence="8">Erythromycin biosynthesis sensory transduction protein eryC1</fullName>
    </recommendedName>
</protein>
<evidence type="ECO:0000256" key="1">
    <source>
        <dbReference type="ARBA" id="ARBA00022898"/>
    </source>
</evidence>
<dbReference type="InterPro" id="IPR000653">
    <property type="entry name" value="DegT/StrS_aminotransferase"/>
</dbReference>
<evidence type="ECO:0000256" key="4">
    <source>
        <dbReference type="PIRSR" id="PIRSR000390-2"/>
    </source>
</evidence>
<feature type="modified residue" description="N6-(pyridoxal phosphate)lysine" evidence="4">
    <location>
        <position position="185"/>
    </location>
</feature>
<organism evidence="6 7">
    <name type="scientific">Candidatus Gottesmanbacteria bacterium RIFCSPLOWO2_01_FULL_46_21</name>
    <dbReference type="NCBI Taxonomy" id="1798393"/>
    <lineage>
        <taxon>Bacteria</taxon>
        <taxon>Candidatus Gottesmaniibacteriota</taxon>
    </lineage>
</organism>
<accession>A0A1F6AXX5</accession>
<dbReference type="PANTHER" id="PTHR30244:SF36">
    <property type="entry name" value="3-OXO-GLUCOSE-6-PHOSPHATE:GLUTAMATE AMINOTRANSFERASE"/>
    <property type="match status" value="1"/>
</dbReference>
<dbReference type="PANTHER" id="PTHR30244">
    <property type="entry name" value="TRANSAMINASE"/>
    <property type="match status" value="1"/>
</dbReference>
<dbReference type="SUPFAM" id="SSF53383">
    <property type="entry name" value="PLP-dependent transferases"/>
    <property type="match status" value="1"/>
</dbReference>
<dbReference type="CDD" id="cd00616">
    <property type="entry name" value="AHBA_syn"/>
    <property type="match status" value="1"/>
</dbReference>
<name>A0A1F6AXX5_9BACT</name>
<sequence length="366" mass="40851">MTIEFVNLKRQNKLLGHKLRTAINSVIENALFVGGRPVEQFEKEFAHFCGKKYCVGLNSGTDALFLALLAYGIGPGDEVITVPNSYFSTAMVISNIGATPVFVDTDPVSVTIDTTKIEKSITRKTKAIIPVHLCGQPADMDPIVSLAKTYHLHIVEDCCQAHGARYKGHVVPLTETGVFSFYPGKNFGAFGDGGALVTDNAKVAERLMHLRNDGSIEKYTHTGFGYKSRLDTIQAAILSVKLSHLNTWNKKRRYLAGLYNKRLKGISQIVTPTEMPYAYHIYHLYMITCKNRDGLRGHLAKHGIKTVIHYPTPIHLQKPYRQLGFKAGMFPVGEQRSKNILSLPMFPELRESEVLCVCQTIRSFYS</sequence>
<dbReference type="Gene3D" id="3.90.1150.10">
    <property type="entry name" value="Aspartate Aminotransferase, domain 1"/>
    <property type="match status" value="1"/>
</dbReference>
<gene>
    <name evidence="6" type="ORF">A2971_02500</name>
</gene>
<comment type="similarity">
    <text evidence="2 5">Belongs to the DegT/DnrJ/EryC1 family.</text>
</comment>
<comment type="caution">
    <text evidence="6">The sequence shown here is derived from an EMBL/GenBank/DDBJ whole genome shotgun (WGS) entry which is preliminary data.</text>
</comment>
<dbReference type="PIRSF" id="PIRSF000390">
    <property type="entry name" value="PLP_StrS"/>
    <property type="match status" value="1"/>
</dbReference>
<dbReference type="EMBL" id="MFJW01000021">
    <property type="protein sequence ID" value="OGG29531.1"/>
    <property type="molecule type" value="Genomic_DNA"/>
</dbReference>
<dbReference type="AlphaFoldDB" id="A0A1F6AXX5"/>
<evidence type="ECO:0000313" key="6">
    <source>
        <dbReference type="EMBL" id="OGG29531.1"/>
    </source>
</evidence>
<dbReference type="InterPro" id="IPR015424">
    <property type="entry name" value="PyrdxlP-dep_Trfase"/>
</dbReference>
<evidence type="ECO:0008006" key="8">
    <source>
        <dbReference type="Google" id="ProtNLM"/>
    </source>
</evidence>
<dbReference type="Gene3D" id="3.40.640.10">
    <property type="entry name" value="Type I PLP-dependent aspartate aminotransferase-like (Major domain)"/>
    <property type="match status" value="1"/>
</dbReference>
<evidence type="ECO:0000313" key="7">
    <source>
        <dbReference type="Proteomes" id="UP000178461"/>
    </source>
</evidence>
<dbReference type="GO" id="GO:0030170">
    <property type="term" value="F:pyridoxal phosphate binding"/>
    <property type="evidence" value="ECO:0007669"/>
    <property type="project" value="TreeGrafter"/>
</dbReference>
<evidence type="ECO:0000256" key="2">
    <source>
        <dbReference type="ARBA" id="ARBA00037999"/>
    </source>
</evidence>
<evidence type="ECO:0000256" key="5">
    <source>
        <dbReference type="RuleBase" id="RU004508"/>
    </source>
</evidence>
<dbReference type="InterPro" id="IPR015421">
    <property type="entry name" value="PyrdxlP-dep_Trfase_major"/>
</dbReference>
<dbReference type="Pfam" id="PF01041">
    <property type="entry name" value="DegT_DnrJ_EryC1"/>
    <property type="match status" value="1"/>
</dbReference>
<feature type="active site" description="Proton acceptor" evidence="3">
    <location>
        <position position="185"/>
    </location>
</feature>
<dbReference type="InterPro" id="IPR015422">
    <property type="entry name" value="PyrdxlP-dep_Trfase_small"/>
</dbReference>
<dbReference type="Proteomes" id="UP000178461">
    <property type="component" value="Unassembled WGS sequence"/>
</dbReference>
<dbReference type="GO" id="GO:0000271">
    <property type="term" value="P:polysaccharide biosynthetic process"/>
    <property type="evidence" value="ECO:0007669"/>
    <property type="project" value="TreeGrafter"/>
</dbReference>
<keyword evidence="1 4" id="KW-0663">Pyridoxal phosphate</keyword>
<evidence type="ECO:0000256" key="3">
    <source>
        <dbReference type="PIRSR" id="PIRSR000390-1"/>
    </source>
</evidence>
<reference evidence="6 7" key="1">
    <citation type="journal article" date="2016" name="Nat. Commun.">
        <title>Thousands of microbial genomes shed light on interconnected biogeochemical processes in an aquifer system.</title>
        <authorList>
            <person name="Anantharaman K."/>
            <person name="Brown C.T."/>
            <person name="Hug L.A."/>
            <person name="Sharon I."/>
            <person name="Castelle C.J."/>
            <person name="Probst A.J."/>
            <person name="Thomas B.C."/>
            <person name="Singh A."/>
            <person name="Wilkins M.J."/>
            <person name="Karaoz U."/>
            <person name="Brodie E.L."/>
            <person name="Williams K.H."/>
            <person name="Hubbard S.S."/>
            <person name="Banfield J.F."/>
        </authorList>
    </citation>
    <scope>NUCLEOTIDE SEQUENCE [LARGE SCALE GENOMIC DNA]</scope>
</reference>
<dbReference type="GO" id="GO:0008483">
    <property type="term" value="F:transaminase activity"/>
    <property type="evidence" value="ECO:0007669"/>
    <property type="project" value="TreeGrafter"/>
</dbReference>
<proteinExistence type="inferred from homology"/>